<evidence type="ECO:0000313" key="6">
    <source>
        <dbReference type="Proteomes" id="UP000504636"/>
    </source>
</evidence>
<dbReference type="RefSeq" id="XP_033568633.1">
    <property type="nucleotide sequence ID" value="XM_033727071.1"/>
</dbReference>
<feature type="domain" description="C3H1-type" evidence="4">
    <location>
        <begin position="273"/>
        <end position="301"/>
    </location>
</feature>
<accession>A0A6A6XZ53</accession>
<keyword evidence="1" id="KW-0479">Metal-binding</keyword>
<dbReference type="GeneID" id="54467964"/>
<keyword evidence="1" id="KW-0863">Zinc-finger</keyword>
<sequence>MSTNNARRWDWDVLEQNIDSMYQECKHTVQRLKDQNLNDNDYRNENENLRQQIRDLQAMIDVKDSGIAEAHGRIEMLEADNLDLNQRIKAIEETFIPHSGGVSAGTKRPRVSSPESTGPLYDTPSYSAPFPPQQRHIFRTPYSDAAPTTPSQPTYQPNYRRAQSYAPDLRPASFTNGPGNTPYTLAYARPHGNPSIKDDDGYASDNGGYRSDGSDEPATRVNMHNNSTAAPRPKPRYQRFGKVVCHNCWKHRYACHTRRGEVSCDWCKETKTWCTREVCAQWQREGRCSKGVKCHGVHDNTRGYNLGKEQLQGAYRGPR</sequence>
<evidence type="ECO:0000256" key="1">
    <source>
        <dbReference type="PROSITE-ProRule" id="PRU00723"/>
    </source>
</evidence>
<keyword evidence="6" id="KW-1185">Reference proteome</keyword>
<feature type="zinc finger region" description="C3H1-type" evidence="1">
    <location>
        <begin position="273"/>
        <end position="301"/>
    </location>
</feature>
<keyword evidence="1" id="KW-0862">Zinc</keyword>
<dbReference type="GO" id="GO:0008270">
    <property type="term" value="F:zinc ion binding"/>
    <property type="evidence" value="ECO:0007669"/>
    <property type="project" value="UniProtKB-KW"/>
</dbReference>
<evidence type="ECO:0000256" key="2">
    <source>
        <dbReference type="SAM" id="Coils"/>
    </source>
</evidence>
<protein>
    <recommendedName>
        <fullName evidence="4">C3H1-type domain-containing protein</fullName>
    </recommendedName>
</protein>
<dbReference type="PROSITE" id="PS50103">
    <property type="entry name" value="ZF_C3H1"/>
    <property type="match status" value="1"/>
</dbReference>
<evidence type="ECO:0000313" key="5">
    <source>
        <dbReference type="EMBL" id="KAF2801669.1"/>
    </source>
</evidence>
<dbReference type="AlphaFoldDB" id="A0A6A6XZ53"/>
<dbReference type="EMBL" id="MU003728">
    <property type="protein sequence ID" value="KAF2801669.1"/>
    <property type="molecule type" value="Genomic_DNA"/>
</dbReference>
<evidence type="ECO:0000256" key="3">
    <source>
        <dbReference type="SAM" id="MobiDB-lite"/>
    </source>
</evidence>
<feature type="region of interest" description="Disordered" evidence="3">
    <location>
        <begin position="190"/>
        <end position="235"/>
    </location>
</feature>
<keyword evidence="2" id="KW-0175">Coiled coil</keyword>
<dbReference type="InterPro" id="IPR000571">
    <property type="entry name" value="Znf_CCCH"/>
</dbReference>
<dbReference type="OrthoDB" id="8944635at2759"/>
<dbReference type="Proteomes" id="UP000504636">
    <property type="component" value="Unplaced"/>
</dbReference>
<evidence type="ECO:0000313" key="7">
    <source>
        <dbReference type="RefSeq" id="XP_033568633.1"/>
    </source>
</evidence>
<feature type="coiled-coil region" evidence="2">
    <location>
        <begin position="32"/>
        <end position="94"/>
    </location>
</feature>
<reference evidence="7" key="2">
    <citation type="submission" date="2020-04" db="EMBL/GenBank/DDBJ databases">
        <authorList>
            <consortium name="NCBI Genome Project"/>
        </authorList>
    </citation>
    <scope>NUCLEOTIDE SEQUENCE</scope>
    <source>
        <strain evidence="7">CBS 304.34</strain>
    </source>
</reference>
<proteinExistence type="predicted"/>
<reference evidence="7" key="3">
    <citation type="submission" date="2025-04" db="UniProtKB">
        <authorList>
            <consortium name="RefSeq"/>
        </authorList>
    </citation>
    <scope>IDENTIFICATION</scope>
    <source>
        <strain evidence="7">CBS 304.34</strain>
    </source>
</reference>
<organism evidence="5">
    <name type="scientific">Mytilinidion resinicola</name>
    <dbReference type="NCBI Taxonomy" id="574789"/>
    <lineage>
        <taxon>Eukaryota</taxon>
        <taxon>Fungi</taxon>
        <taxon>Dikarya</taxon>
        <taxon>Ascomycota</taxon>
        <taxon>Pezizomycotina</taxon>
        <taxon>Dothideomycetes</taxon>
        <taxon>Pleosporomycetidae</taxon>
        <taxon>Mytilinidiales</taxon>
        <taxon>Mytilinidiaceae</taxon>
        <taxon>Mytilinidion</taxon>
    </lineage>
</organism>
<name>A0A6A6XZ53_9PEZI</name>
<feature type="region of interest" description="Disordered" evidence="3">
    <location>
        <begin position="99"/>
        <end position="133"/>
    </location>
</feature>
<reference evidence="5 7" key="1">
    <citation type="journal article" date="2020" name="Stud. Mycol.">
        <title>101 Dothideomycetes genomes: a test case for predicting lifestyles and emergence of pathogens.</title>
        <authorList>
            <person name="Haridas S."/>
            <person name="Albert R."/>
            <person name="Binder M."/>
            <person name="Bloem J."/>
            <person name="Labutti K."/>
            <person name="Salamov A."/>
            <person name="Andreopoulos B."/>
            <person name="Baker S."/>
            <person name="Barry K."/>
            <person name="Bills G."/>
            <person name="Bluhm B."/>
            <person name="Cannon C."/>
            <person name="Castanera R."/>
            <person name="Culley D."/>
            <person name="Daum C."/>
            <person name="Ezra D."/>
            <person name="Gonzalez J."/>
            <person name="Henrissat B."/>
            <person name="Kuo A."/>
            <person name="Liang C."/>
            <person name="Lipzen A."/>
            <person name="Lutzoni F."/>
            <person name="Magnuson J."/>
            <person name="Mondo S."/>
            <person name="Nolan M."/>
            <person name="Ohm R."/>
            <person name="Pangilinan J."/>
            <person name="Park H.-J."/>
            <person name="Ramirez L."/>
            <person name="Alfaro M."/>
            <person name="Sun H."/>
            <person name="Tritt A."/>
            <person name="Yoshinaga Y."/>
            <person name="Zwiers L.-H."/>
            <person name="Turgeon B."/>
            <person name="Goodwin S."/>
            <person name="Spatafora J."/>
            <person name="Crous P."/>
            <person name="Grigoriev I."/>
        </authorList>
    </citation>
    <scope>NUCLEOTIDE SEQUENCE</scope>
    <source>
        <strain evidence="5 7">CBS 304.34</strain>
    </source>
</reference>
<gene>
    <name evidence="5 7" type="ORF">BDZ99DRAFT_552662</name>
</gene>
<evidence type="ECO:0000259" key="4">
    <source>
        <dbReference type="PROSITE" id="PS50103"/>
    </source>
</evidence>